<reference evidence="4" key="1">
    <citation type="submission" date="2015-07" db="EMBL/GenBank/DDBJ databases">
        <authorList>
            <person name="Graham D.E."/>
            <person name="Giannone R.J."/>
            <person name="Gulvik C.A."/>
            <person name="Hettich R.L."/>
            <person name="Klingeman D.M."/>
            <person name="Mahan K.M."/>
            <person name="Parry R.J."/>
            <person name="Spain J.C."/>
        </authorList>
    </citation>
    <scope>NUCLEOTIDE SEQUENCE [LARGE SCALE GENOMIC DNA]</scope>
    <source>
        <strain evidence="4">ATCC 27428</strain>
    </source>
</reference>
<name>A0A2N8P2B4_STREU</name>
<dbReference type="Gene3D" id="3.30.470.20">
    <property type="entry name" value="ATP-grasp fold, B domain"/>
    <property type="match status" value="1"/>
</dbReference>
<dbReference type="PANTHER" id="PTHR21621">
    <property type="entry name" value="RIBOSOMAL PROTEIN S6 MODIFICATION PROTEIN"/>
    <property type="match status" value="1"/>
</dbReference>
<evidence type="ECO:0000313" key="3">
    <source>
        <dbReference type="EMBL" id="PNE35160.1"/>
    </source>
</evidence>
<evidence type="ECO:0000313" key="2">
    <source>
        <dbReference type="EMBL" id="MBB5121157.1"/>
    </source>
</evidence>
<feature type="domain" description="MvdD-like pre-ATP grasp" evidence="1">
    <location>
        <begin position="16"/>
        <end position="131"/>
    </location>
</feature>
<dbReference type="GO" id="GO:0005737">
    <property type="term" value="C:cytoplasm"/>
    <property type="evidence" value="ECO:0007669"/>
    <property type="project" value="TreeGrafter"/>
</dbReference>
<dbReference type="Proteomes" id="UP000528608">
    <property type="component" value="Unassembled WGS sequence"/>
</dbReference>
<dbReference type="GO" id="GO:0009432">
    <property type="term" value="P:SOS response"/>
    <property type="evidence" value="ECO:0007669"/>
    <property type="project" value="TreeGrafter"/>
</dbReference>
<dbReference type="AlphaFoldDB" id="A0A2N8P2B4"/>
<organism evidence="3 4">
    <name type="scientific">Streptomyces eurocidicus</name>
    <name type="common">Streptoverticillium eurocidicus</name>
    <dbReference type="NCBI Taxonomy" id="66423"/>
    <lineage>
        <taxon>Bacteria</taxon>
        <taxon>Bacillati</taxon>
        <taxon>Actinomycetota</taxon>
        <taxon>Actinomycetes</taxon>
        <taxon>Kitasatosporales</taxon>
        <taxon>Streptomycetaceae</taxon>
        <taxon>Streptomyces</taxon>
    </lineage>
</organism>
<reference evidence="2 5" key="3">
    <citation type="submission" date="2020-08" db="EMBL/GenBank/DDBJ databases">
        <title>Genomic Encyclopedia of Type Strains, Phase III (KMG-III): the genomes of soil and plant-associated and newly described type strains.</title>
        <authorList>
            <person name="Whitman W."/>
        </authorList>
    </citation>
    <scope>NUCLEOTIDE SEQUENCE [LARGE SCALE GENOMIC DNA]</scope>
    <source>
        <strain evidence="2 5">CECT 3259</strain>
    </source>
</reference>
<evidence type="ECO:0000313" key="4">
    <source>
        <dbReference type="Proteomes" id="UP000235945"/>
    </source>
</evidence>
<dbReference type="GO" id="GO:0018169">
    <property type="term" value="F:ribosomal S6-glutamic acid ligase activity"/>
    <property type="evidence" value="ECO:0007669"/>
    <property type="project" value="TreeGrafter"/>
</dbReference>
<evidence type="ECO:0000313" key="5">
    <source>
        <dbReference type="Proteomes" id="UP000528608"/>
    </source>
</evidence>
<protein>
    <submittedName>
        <fullName evidence="2">ATP-grasp ribosomal peptide maturase</fullName>
    </submittedName>
</protein>
<evidence type="ECO:0000259" key="1">
    <source>
        <dbReference type="Pfam" id="PF21068"/>
    </source>
</evidence>
<dbReference type="OrthoDB" id="9794735at2"/>
<dbReference type="InterPro" id="IPR048936">
    <property type="entry name" value="MvdD-like_ATPgrasp"/>
</dbReference>
<dbReference type="EMBL" id="LGUI01000001">
    <property type="protein sequence ID" value="PNE35160.1"/>
    <property type="molecule type" value="Genomic_DNA"/>
</dbReference>
<accession>A0A2N8P2B4</accession>
<dbReference type="SUPFAM" id="SSF56059">
    <property type="entry name" value="Glutathione synthetase ATP-binding domain-like"/>
    <property type="match status" value="1"/>
</dbReference>
<proteinExistence type="predicted"/>
<dbReference type="Proteomes" id="UP000235945">
    <property type="component" value="Unassembled WGS sequence"/>
</dbReference>
<dbReference type="RefSeq" id="WP_102916488.1">
    <property type="nucleotide sequence ID" value="NZ_JACHJF010000016.1"/>
</dbReference>
<reference evidence="3" key="2">
    <citation type="submission" date="2015-07" db="EMBL/GenBank/DDBJ databases">
        <authorList>
            <person name="Noorani M."/>
        </authorList>
    </citation>
    <scope>NUCLEOTIDE SEQUENCE [LARGE SCALE GENOMIC DNA]</scope>
    <source>
        <strain evidence="3">ATCC 27428</strain>
    </source>
</reference>
<comment type="caution">
    <text evidence="3">The sequence shown here is derived from an EMBL/GenBank/DDBJ whole genome shotgun (WGS) entry which is preliminary data.</text>
</comment>
<dbReference type="PANTHER" id="PTHR21621:SF0">
    <property type="entry name" value="BETA-CITRYLGLUTAMATE SYNTHASE B-RELATED"/>
    <property type="match status" value="1"/>
</dbReference>
<sequence>MTTPSGESTRGQAPRVLVVTFALDPTADYVLRELNARRIPFWRTDLADFPTRSTLSAEVGADGRWRGAMRDATRGVDLSEVRAVWWRKPTPFAFPETMSGPEQVFATSQAKRAVSGVLGSLPGVLWVNRPERNADCTKPRQLAAAAEAGLRVPETLITNNPADIPSFAQRCGGHIITKVLGGIVHTENNTRGQLYTHRVPPEQWNDSRIALTAHLFQREITDKAYEVRVTVVNGQTFPVAIHAPAGPASLDWRRDSHSLRYSTALLPPEVQRGIEAMMWRLDLVFAALDFIVDSNGTHYLVDVNPGGQWAWIDHTRDAITHALANLLEKGSTT</sequence>
<gene>
    <name evidence="3" type="ORF">AF335_01900</name>
    <name evidence="2" type="ORF">FHS36_004609</name>
</gene>
<dbReference type="EMBL" id="JACHJF010000016">
    <property type="protein sequence ID" value="MBB5121157.1"/>
    <property type="molecule type" value="Genomic_DNA"/>
</dbReference>
<keyword evidence="4" id="KW-1185">Reference proteome</keyword>
<dbReference type="Pfam" id="PF21068">
    <property type="entry name" value="ATPgraspMvdD"/>
    <property type="match status" value="1"/>
</dbReference>